<dbReference type="EMBL" id="BAAADM010000012">
    <property type="protein sequence ID" value="GAA0432123.1"/>
    <property type="molecule type" value="Genomic_DNA"/>
</dbReference>
<evidence type="ECO:0008006" key="3">
    <source>
        <dbReference type="Google" id="ProtNLM"/>
    </source>
</evidence>
<dbReference type="Gene3D" id="3.30.2020.10">
    <property type="entry name" value="NE0471-like N-terminal domain"/>
    <property type="match status" value="1"/>
</dbReference>
<comment type="caution">
    <text evidence="1">The sequence shown here is derived from an EMBL/GenBank/DDBJ whole genome shotgun (WGS) entry which is preliminary data.</text>
</comment>
<dbReference type="SUPFAM" id="SSF143880">
    <property type="entry name" value="NE0471 N-terminal domain-like"/>
    <property type="match status" value="1"/>
</dbReference>
<name>A0ABN0Z3W2_9BACI</name>
<keyword evidence="2" id="KW-1185">Reference proteome</keyword>
<dbReference type="InterPro" id="IPR018841">
    <property type="entry name" value="DUF2442"/>
</dbReference>
<gene>
    <name evidence="1" type="ORF">GCM10008983_05870</name>
</gene>
<evidence type="ECO:0000313" key="1">
    <source>
        <dbReference type="EMBL" id="GAA0432123.1"/>
    </source>
</evidence>
<reference evidence="1 2" key="1">
    <citation type="journal article" date="2019" name="Int. J. Syst. Evol. Microbiol.">
        <title>The Global Catalogue of Microorganisms (GCM) 10K type strain sequencing project: providing services to taxonomists for standard genome sequencing and annotation.</title>
        <authorList>
            <consortium name="The Broad Institute Genomics Platform"/>
            <consortium name="The Broad Institute Genome Sequencing Center for Infectious Disease"/>
            <person name="Wu L."/>
            <person name="Ma J."/>
        </authorList>
    </citation>
    <scope>NUCLEOTIDE SEQUENCE [LARGE SCALE GENOMIC DNA]</scope>
    <source>
        <strain evidence="1 2">JCM 12149</strain>
    </source>
</reference>
<proteinExistence type="predicted"/>
<dbReference type="Pfam" id="PF10387">
    <property type="entry name" value="DUF2442"/>
    <property type="match status" value="1"/>
</dbReference>
<organism evidence="1 2">
    <name type="scientific">Lentibacillus halophilus</name>
    <dbReference type="NCBI Taxonomy" id="295065"/>
    <lineage>
        <taxon>Bacteria</taxon>
        <taxon>Bacillati</taxon>
        <taxon>Bacillota</taxon>
        <taxon>Bacilli</taxon>
        <taxon>Bacillales</taxon>
        <taxon>Bacillaceae</taxon>
        <taxon>Lentibacillus</taxon>
    </lineage>
</organism>
<protein>
    <recommendedName>
        <fullName evidence="3">DUF2442 domain-containing protein</fullName>
    </recommendedName>
</protein>
<sequence>MREIIKAKPIPNLHGWLLCEFENGEKRFIDIRPSMIGTLNKLKDPQLFRQVYVDDDAGTVAWPDDIHIDPDTLYNRGIQSGEIQRLANIINSDEHGDWLERA</sequence>
<dbReference type="Proteomes" id="UP001501459">
    <property type="component" value="Unassembled WGS sequence"/>
</dbReference>
<dbReference type="RefSeq" id="WP_343751067.1">
    <property type="nucleotide sequence ID" value="NZ_BAAADM010000012.1"/>
</dbReference>
<accession>A0ABN0Z3W2</accession>
<evidence type="ECO:0000313" key="2">
    <source>
        <dbReference type="Proteomes" id="UP001501459"/>
    </source>
</evidence>
<dbReference type="InterPro" id="IPR036782">
    <property type="entry name" value="NE0471-like_N"/>
</dbReference>